<comment type="caution">
    <text evidence="3">The sequence shown here is derived from an EMBL/GenBank/DDBJ whole genome shotgun (WGS) entry which is preliminary data.</text>
</comment>
<dbReference type="InterPro" id="IPR013113">
    <property type="entry name" value="SIP_FAD-bd"/>
</dbReference>
<dbReference type="Gene3D" id="3.40.50.80">
    <property type="entry name" value="Nucleotide-binding domain of ferredoxin-NADP reductase (FNR) module"/>
    <property type="match status" value="1"/>
</dbReference>
<dbReference type="InterPro" id="IPR039261">
    <property type="entry name" value="FNR_nucleotide-bd"/>
</dbReference>
<dbReference type="Pfam" id="PF08021">
    <property type="entry name" value="FAD_binding_9"/>
    <property type="match status" value="1"/>
</dbReference>
<comment type="similarity">
    <text evidence="1">Belongs to the SIP oxidoreductase family.</text>
</comment>
<feature type="domain" description="FAD-binding FR-type" evidence="2">
    <location>
        <begin position="19"/>
        <end position="124"/>
    </location>
</feature>
<name>A0ABU9CGW3_9BURK</name>
<dbReference type="EMBL" id="JBBUTH010000007">
    <property type="protein sequence ID" value="MEK8051099.1"/>
    <property type="molecule type" value="Genomic_DNA"/>
</dbReference>
<keyword evidence="4" id="KW-1185">Reference proteome</keyword>
<dbReference type="Proteomes" id="UP001365405">
    <property type="component" value="Unassembled WGS sequence"/>
</dbReference>
<proteinExistence type="inferred from homology"/>
<dbReference type="SUPFAM" id="SSF63380">
    <property type="entry name" value="Riboflavin synthase domain-like"/>
    <property type="match status" value="1"/>
</dbReference>
<dbReference type="RefSeq" id="WP_341410790.1">
    <property type="nucleotide sequence ID" value="NZ_JBBUTH010000007.1"/>
</dbReference>
<protein>
    <submittedName>
        <fullName evidence="3">Siderophore-interacting protein</fullName>
    </submittedName>
</protein>
<dbReference type="InterPro" id="IPR039374">
    <property type="entry name" value="SIP_fam"/>
</dbReference>
<organism evidence="3 4">
    <name type="scientific">Pseudaquabacterium inlustre</name>
    <dbReference type="NCBI Taxonomy" id="2984192"/>
    <lineage>
        <taxon>Bacteria</taxon>
        <taxon>Pseudomonadati</taxon>
        <taxon>Pseudomonadota</taxon>
        <taxon>Betaproteobacteria</taxon>
        <taxon>Burkholderiales</taxon>
        <taxon>Sphaerotilaceae</taxon>
        <taxon>Pseudaquabacterium</taxon>
    </lineage>
</organism>
<evidence type="ECO:0000259" key="2">
    <source>
        <dbReference type="PROSITE" id="PS51384"/>
    </source>
</evidence>
<dbReference type="Gene3D" id="2.40.30.10">
    <property type="entry name" value="Translation factors"/>
    <property type="match status" value="1"/>
</dbReference>
<dbReference type="Pfam" id="PF04954">
    <property type="entry name" value="SIP"/>
    <property type="match status" value="1"/>
</dbReference>
<evidence type="ECO:0000256" key="1">
    <source>
        <dbReference type="ARBA" id="ARBA00035644"/>
    </source>
</evidence>
<reference evidence="3 4" key="1">
    <citation type="submission" date="2024-04" db="EMBL/GenBank/DDBJ databases">
        <title>Novel species of the genus Ideonella isolated from streams.</title>
        <authorList>
            <person name="Lu H."/>
        </authorList>
    </citation>
    <scope>NUCLEOTIDE SEQUENCE [LARGE SCALE GENOMIC DNA]</scope>
    <source>
        <strain evidence="3 4">DXS22W</strain>
    </source>
</reference>
<dbReference type="PROSITE" id="PS51384">
    <property type="entry name" value="FAD_FR"/>
    <property type="match status" value="1"/>
</dbReference>
<dbReference type="PANTHER" id="PTHR30157">
    <property type="entry name" value="FERRIC REDUCTASE, NADPH-DEPENDENT"/>
    <property type="match status" value="1"/>
</dbReference>
<sequence length="249" mass="27581">MTDTTHTHVRRVQRVRHELRRRELQVRQVQHLSPGFVAITFGGDDLADFTSLSFDDHVKLLFDTPAGAEPVRRDYTPRHFDRARRELTIEFALHAHGAASDWARQAAPGQTLAIGGPRGSMIIPTDYAWHLLAGDATALPAITRRLEELPAGAHALVLVQASSADEQRAWHSAAQVQTQWVQDSDAWLAALRALSLPPGEGFAWCAGEAQVMAQARAILVHEKGVPRECQRVSAYWKRGAPAFHADIED</sequence>
<dbReference type="CDD" id="cd06193">
    <property type="entry name" value="siderophore_interacting"/>
    <property type="match status" value="1"/>
</dbReference>
<dbReference type="PANTHER" id="PTHR30157:SF0">
    <property type="entry name" value="NADPH-DEPENDENT FERRIC-CHELATE REDUCTASE"/>
    <property type="match status" value="1"/>
</dbReference>
<evidence type="ECO:0000313" key="3">
    <source>
        <dbReference type="EMBL" id="MEK8051099.1"/>
    </source>
</evidence>
<dbReference type="InterPro" id="IPR007037">
    <property type="entry name" value="SIP_rossman_dom"/>
</dbReference>
<accession>A0ABU9CGW3</accession>
<gene>
    <name evidence="3" type="ORF">AACH10_12685</name>
</gene>
<evidence type="ECO:0000313" key="4">
    <source>
        <dbReference type="Proteomes" id="UP001365405"/>
    </source>
</evidence>
<dbReference type="InterPro" id="IPR017938">
    <property type="entry name" value="Riboflavin_synthase-like_b-brl"/>
</dbReference>
<dbReference type="InterPro" id="IPR017927">
    <property type="entry name" value="FAD-bd_FR_type"/>
</dbReference>